<dbReference type="PROSITE" id="PS50893">
    <property type="entry name" value="ABC_TRANSPORTER_2"/>
    <property type="match status" value="2"/>
</dbReference>
<name>A0ABT9B7N8_9ACTN</name>
<feature type="domain" description="ABC transporter" evidence="5">
    <location>
        <begin position="318"/>
        <end position="517"/>
    </location>
</feature>
<keyword evidence="1" id="KW-0677">Repeat</keyword>
<evidence type="ECO:0000256" key="2">
    <source>
        <dbReference type="ARBA" id="ARBA00022741"/>
    </source>
</evidence>
<evidence type="ECO:0000313" key="7">
    <source>
        <dbReference type="Proteomes" id="UP001233314"/>
    </source>
</evidence>
<protein>
    <submittedName>
        <fullName evidence="6">ATP-binding cassette domain-containing protein</fullName>
    </submittedName>
</protein>
<feature type="compositionally biased region" description="Basic and acidic residues" evidence="4">
    <location>
        <begin position="243"/>
        <end position="276"/>
    </location>
</feature>
<proteinExistence type="predicted"/>
<gene>
    <name evidence="6" type="ORF">Q5722_13145</name>
</gene>
<evidence type="ECO:0000256" key="1">
    <source>
        <dbReference type="ARBA" id="ARBA00022737"/>
    </source>
</evidence>
<dbReference type="Gene3D" id="3.40.50.300">
    <property type="entry name" value="P-loop containing nucleotide triphosphate hydrolases"/>
    <property type="match status" value="2"/>
</dbReference>
<accession>A0ABT9B7N8</accession>
<evidence type="ECO:0000256" key="3">
    <source>
        <dbReference type="ARBA" id="ARBA00022840"/>
    </source>
</evidence>
<dbReference type="GO" id="GO:0005524">
    <property type="term" value="F:ATP binding"/>
    <property type="evidence" value="ECO:0007669"/>
    <property type="project" value="UniProtKB-KW"/>
</dbReference>
<keyword evidence="3 6" id="KW-0067">ATP-binding</keyword>
<dbReference type="Proteomes" id="UP001233314">
    <property type="component" value="Unassembled WGS sequence"/>
</dbReference>
<dbReference type="InterPro" id="IPR027417">
    <property type="entry name" value="P-loop_NTPase"/>
</dbReference>
<dbReference type="SUPFAM" id="SSF52540">
    <property type="entry name" value="P-loop containing nucleoside triphosphate hydrolases"/>
    <property type="match status" value="2"/>
</dbReference>
<dbReference type="EMBL" id="JAUQTA010000002">
    <property type="protein sequence ID" value="MDO7869311.1"/>
    <property type="molecule type" value="Genomic_DNA"/>
</dbReference>
<reference evidence="6 7" key="1">
    <citation type="submission" date="2023-07" db="EMBL/GenBank/DDBJ databases">
        <title>Nocardioides sp. nov WY-20 isolated from soil.</title>
        <authorList>
            <person name="Liu B."/>
            <person name="Wan Y."/>
        </authorList>
    </citation>
    <scope>NUCLEOTIDE SEQUENCE [LARGE SCALE GENOMIC DNA]</scope>
    <source>
        <strain evidence="6 7">WY-20</strain>
    </source>
</reference>
<keyword evidence="7" id="KW-1185">Reference proteome</keyword>
<dbReference type="SMART" id="SM00382">
    <property type="entry name" value="AAA"/>
    <property type="match status" value="2"/>
</dbReference>
<comment type="caution">
    <text evidence="6">The sequence shown here is derived from an EMBL/GenBank/DDBJ whole genome shotgun (WGS) entry which is preliminary data.</text>
</comment>
<feature type="domain" description="ABC transporter" evidence="5">
    <location>
        <begin position="7"/>
        <end position="237"/>
    </location>
</feature>
<organism evidence="6 7">
    <name type="scientific">Nocardioides jiangxiensis</name>
    <dbReference type="NCBI Taxonomy" id="3064524"/>
    <lineage>
        <taxon>Bacteria</taxon>
        <taxon>Bacillati</taxon>
        <taxon>Actinomycetota</taxon>
        <taxon>Actinomycetes</taxon>
        <taxon>Propionibacteriales</taxon>
        <taxon>Nocardioidaceae</taxon>
        <taxon>Nocardioides</taxon>
    </lineage>
</organism>
<dbReference type="Pfam" id="PF00005">
    <property type="entry name" value="ABC_tran"/>
    <property type="match status" value="2"/>
</dbReference>
<dbReference type="InterPro" id="IPR003439">
    <property type="entry name" value="ABC_transporter-like_ATP-bd"/>
</dbReference>
<evidence type="ECO:0000256" key="4">
    <source>
        <dbReference type="SAM" id="MobiDB-lite"/>
    </source>
</evidence>
<dbReference type="PANTHER" id="PTHR19211:SF6">
    <property type="entry name" value="BLL7188 PROTEIN"/>
    <property type="match status" value="1"/>
</dbReference>
<evidence type="ECO:0000259" key="5">
    <source>
        <dbReference type="PROSITE" id="PS50893"/>
    </source>
</evidence>
<dbReference type="InterPro" id="IPR003593">
    <property type="entry name" value="AAA+_ATPase"/>
</dbReference>
<dbReference type="InterPro" id="IPR050611">
    <property type="entry name" value="ABCF"/>
</dbReference>
<keyword evidence="2" id="KW-0547">Nucleotide-binding</keyword>
<sequence>MSPRSSVVLDDLTFTWPDGATVLDGVVGSFSSSRTGLTGANGAGKSTLLRLIAGILTPTRGRVVVSGVVDHLPQHAVRSSGTVADLLGISPVRAALREVEAGSTEPAAFTTIGDDWDVEERAAAELAALGLPTDLDRPVVTLSGGEAMLAAITGVRLRRADITLLDEPTNNLDSASRERLYDVVRSWRGTLIVVSHDLDLLDLLDETAELRSGSLTTFGGNHSAYLDWVAGRQAAAQQSLRTAEQRLRREKRERVRMEQRISHSEQKGRKDRENRRYLPAVVNDRRNAAEKSQGARRGDAAARVDAARAAVDAAAALVRDDDTVRVDLPDPGLARGRRVAELPSADGRAVVLRGPERIGLVGANGVGKTTLLHSVLPQVPVRAALLPQRIVLDDDRTVLETVRAAAPHVPPSELRNRLARLLVRGAVVDRRVSTLSGGERFRVALARLVLADPPPELLVLDEPTNDLDLSSVDELVEALVAYRGALLVVSHDHRFLDRLQLDAVLRLDASGTLGTER</sequence>
<feature type="region of interest" description="Disordered" evidence="4">
    <location>
        <begin position="240"/>
        <end position="277"/>
    </location>
</feature>
<dbReference type="PANTHER" id="PTHR19211">
    <property type="entry name" value="ATP-BINDING TRANSPORT PROTEIN-RELATED"/>
    <property type="match status" value="1"/>
</dbReference>
<evidence type="ECO:0000313" key="6">
    <source>
        <dbReference type="EMBL" id="MDO7869311.1"/>
    </source>
</evidence>
<dbReference type="RefSeq" id="WP_305028709.1">
    <property type="nucleotide sequence ID" value="NZ_JAUQTA010000002.1"/>
</dbReference>